<protein>
    <submittedName>
        <fullName evidence="3">Uncharacterized protein</fullName>
    </submittedName>
</protein>
<dbReference type="AlphaFoldDB" id="A0A6N7ZL33"/>
<accession>A0A6N7ZL33</accession>
<keyword evidence="2" id="KW-0472">Membrane</keyword>
<comment type="caution">
    <text evidence="3">The sequence shown here is derived from an EMBL/GenBank/DDBJ whole genome shotgun (WGS) entry which is preliminary data.</text>
</comment>
<dbReference type="EMBL" id="WMKA01000038">
    <property type="protein sequence ID" value="MTG90127.1"/>
    <property type="molecule type" value="Genomic_DNA"/>
</dbReference>
<evidence type="ECO:0000256" key="1">
    <source>
        <dbReference type="SAM" id="MobiDB-lite"/>
    </source>
</evidence>
<dbReference type="Proteomes" id="UP000440668">
    <property type="component" value="Unassembled WGS sequence"/>
</dbReference>
<sequence length="326" mass="34420">MDHDPTSGRARIARTLARFRKRTTAGAAAQDGPTVRYPRWPVALLAGSAFVAIWGGWVELGRMSGFGPVNLLPGIADLEVDLSITLPLGMEVYAAFALGAWLTSRPIPEGARNFARWSAILSLIVGAGGQIAYHLLAAAGVDEAPWQVVVVVACIPVAVLGLASALLHQLGKGEEGAGRAVGPTNQGAATTEPHTLAHWQEADPGEVAPHSGSTSHFVTRDSGPDHSSEADPDGPAEPDHANHARSAWTTPDERTAEVIRLWATEGEPAGRRISHQEIADRVGTSKSTVTRTLNRHLASVSARAARVREDEPTTTQTPLVAAARED</sequence>
<dbReference type="Gene3D" id="1.10.10.10">
    <property type="entry name" value="Winged helix-like DNA-binding domain superfamily/Winged helix DNA-binding domain"/>
    <property type="match status" value="1"/>
</dbReference>
<feature type="transmembrane region" description="Helical" evidence="2">
    <location>
        <begin position="114"/>
        <end position="136"/>
    </location>
</feature>
<reference evidence="3 4" key="1">
    <citation type="submission" date="2019-11" db="EMBL/GenBank/DDBJ databases">
        <title>Cellulosimicrobium composti sp. nov. isolated from a compost.</title>
        <authorList>
            <person name="Yang Y."/>
        </authorList>
    </citation>
    <scope>NUCLEOTIDE SEQUENCE [LARGE SCALE GENOMIC DNA]</scope>
    <source>
        <strain evidence="3 4">BIT-GX5</strain>
    </source>
</reference>
<feature type="region of interest" description="Disordered" evidence="1">
    <location>
        <begin position="303"/>
        <end position="326"/>
    </location>
</feature>
<feature type="compositionally biased region" description="Basic and acidic residues" evidence="1">
    <location>
        <begin position="218"/>
        <end position="229"/>
    </location>
</feature>
<feature type="transmembrane region" description="Helical" evidence="2">
    <location>
        <begin position="42"/>
        <end position="60"/>
    </location>
</feature>
<feature type="region of interest" description="Disordered" evidence="1">
    <location>
        <begin position="204"/>
        <end position="252"/>
    </location>
</feature>
<dbReference type="RefSeq" id="WP_155099711.1">
    <property type="nucleotide sequence ID" value="NZ_WMKA01000038.1"/>
</dbReference>
<feature type="transmembrane region" description="Helical" evidence="2">
    <location>
        <begin position="148"/>
        <end position="167"/>
    </location>
</feature>
<evidence type="ECO:0000313" key="3">
    <source>
        <dbReference type="EMBL" id="MTG90127.1"/>
    </source>
</evidence>
<organism evidence="3 4">
    <name type="scientific">Cellulosimicrobium composti</name>
    <dbReference type="NCBI Taxonomy" id="2672572"/>
    <lineage>
        <taxon>Bacteria</taxon>
        <taxon>Bacillati</taxon>
        <taxon>Actinomycetota</taxon>
        <taxon>Actinomycetes</taxon>
        <taxon>Micrococcales</taxon>
        <taxon>Promicromonosporaceae</taxon>
        <taxon>Cellulosimicrobium</taxon>
    </lineage>
</organism>
<name>A0A6N7ZL33_9MICO</name>
<gene>
    <name evidence="3" type="ORF">GJV82_14400</name>
</gene>
<evidence type="ECO:0000313" key="4">
    <source>
        <dbReference type="Proteomes" id="UP000440668"/>
    </source>
</evidence>
<dbReference type="InterPro" id="IPR036388">
    <property type="entry name" value="WH-like_DNA-bd_sf"/>
</dbReference>
<keyword evidence="2" id="KW-0812">Transmembrane</keyword>
<feature type="transmembrane region" description="Helical" evidence="2">
    <location>
        <begin position="80"/>
        <end position="102"/>
    </location>
</feature>
<proteinExistence type="predicted"/>
<evidence type="ECO:0000256" key="2">
    <source>
        <dbReference type="SAM" id="Phobius"/>
    </source>
</evidence>
<keyword evidence="2" id="KW-1133">Transmembrane helix</keyword>